<evidence type="ECO:0000313" key="1">
    <source>
        <dbReference type="EMBL" id="CAK4030624.1"/>
    </source>
</evidence>
<evidence type="ECO:0000313" key="2">
    <source>
        <dbReference type="Proteomes" id="UP001296104"/>
    </source>
</evidence>
<proteinExistence type="predicted"/>
<protein>
    <submittedName>
        <fullName evidence="1">Uncharacterized protein</fullName>
    </submittedName>
</protein>
<name>A0AAI9EC23_9PEZI</name>
<organism evidence="1 2">
    <name type="scientific">Lecanosticta acicola</name>
    <dbReference type="NCBI Taxonomy" id="111012"/>
    <lineage>
        <taxon>Eukaryota</taxon>
        <taxon>Fungi</taxon>
        <taxon>Dikarya</taxon>
        <taxon>Ascomycota</taxon>
        <taxon>Pezizomycotina</taxon>
        <taxon>Dothideomycetes</taxon>
        <taxon>Dothideomycetidae</taxon>
        <taxon>Mycosphaerellales</taxon>
        <taxon>Mycosphaerellaceae</taxon>
        <taxon>Lecanosticta</taxon>
    </lineage>
</organism>
<comment type="caution">
    <text evidence="1">The sequence shown here is derived from an EMBL/GenBank/DDBJ whole genome shotgun (WGS) entry which is preliminary data.</text>
</comment>
<dbReference type="AlphaFoldDB" id="A0AAI9EC23"/>
<gene>
    <name evidence="1" type="ORF">LECACI_7A005782</name>
</gene>
<accession>A0AAI9EC23</accession>
<sequence>MAVERHWQAEVRLAPQGYRVAKQIGSETIVVEDVALFDTAAALDVVKEEAELVVGVRDSGAVPLDWTKIVVRTGIVKLLALVPIVVDMVIRVTVDVWAAATIVDVPVL</sequence>
<dbReference type="Proteomes" id="UP001296104">
    <property type="component" value="Unassembled WGS sequence"/>
</dbReference>
<keyword evidence="2" id="KW-1185">Reference proteome</keyword>
<reference evidence="1" key="1">
    <citation type="submission" date="2023-11" db="EMBL/GenBank/DDBJ databases">
        <authorList>
            <person name="Alioto T."/>
            <person name="Alioto T."/>
            <person name="Gomez Garrido J."/>
        </authorList>
    </citation>
    <scope>NUCLEOTIDE SEQUENCE</scope>
</reference>
<dbReference type="EMBL" id="CAVMBE010000038">
    <property type="protein sequence ID" value="CAK4030624.1"/>
    <property type="molecule type" value="Genomic_DNA"/>
</dbReference>